<dbReference type="InterPro" id="IPR015339">
    <property type="entry name" value="Immunomodulatory_FIP-Fve_fun"/>
</dbReference>
<feature type="compositionally biased region" description="Polar residues" evidence="1">
    <location>
        <begin position="282"/>
        <end position="297"/>
    </location>
</feature>
<dbReference type="InterPro" id="IPR011009">
    <property type="entry name" value="Kinase-like_dom_sf"/>
</dbReference>
<protein>
    <recommendedName>
        <fullName evidence="2">Protein kinase domain-containing protein</fullName>
    </recommendedName>
</protein>
<dbReference type="Gene3D" id="2.60.40.1790">
    <property type="entry name" value="Fungal immunomodulatory protein Fve"/>
    <property type="match status" value="2"/>
</dbReference>
<dbReference type="SUPFAM" id="SSF101542">
    <property type="entry name" value="Fungal immunomodulatory protein, FIP"/>
    <property type="match status" value="2"/>
</dbReference>
<dbReference type="SMART" id="SM00220">
    <property type="entry name" value="S_TKc"/>
    <property type="match status" value="1"/>
</dbReference>
<feature type="compositionally biased region" description="Polar residues" evidence="1">
    <location>
        <begin position="601"/>
        <end position="610"/>
    </location>
</feature>
<accession>A0A0D2Q4N7</accession>
<evidence type="ECO:0000256" key="1">
    <source>
        <dbReference type="SAM" id="MobiDB-lite"/>
    </source>
</evidence>
<feature type="region of interest" description="Disordered" evidence="1">
    <location>
        <begin position="270"/>
        <end position="318"/>
    </location>
</feature>
<evidence type="ECO:0000313" key="4">
    <source>
        <dbReference type="Proteomes" id="UP000054270"/>
    </source>
</evidence>
<sequence length="668" mass="73454">MHSQDARVINDKDRRTLRHEVKIWATLHHENILPLYGACPDADVPFLVMKYCPDGDVRHYLQMNASADRLKLSCDVAVGLAFLHSKSIVHADIKGANVLVNGEHRALLTDFGLSIVMNDIRSRSTYSQELQDRARGTVAWMAPEVHRGMQPDKAADVYSLSMTIWEIFSGQNPFSGTLIEALSDVVKSGARPPQLPGFPEGNKVWEIIQDCWAAEPKSRPESKEVMMRLKRLIKPEIPTGPTVDAGFFGDSVVDPLSRVSRAADRSRWTNNSLGTHLAPPTFSDTSRNNISASGSITSDSGNSGLGSTNNSRQDLSTAQSWATAQTTALLSTAEPSMPDPEDPVWSSIVQAFPPQWKYVNWGARNYVDEVTLPFVLIDKPYRYRVRSGISDLGIRETYELSADGSQRINFLEYNKGYGIIDSMHIKIFVVDPEGNEALVAYWNPDYKPLANLESEYARHARAGGIRWTTDSSLVLSVSINHVLNNKDYMLRIMRDGADLGVHPAGPLTADKTLNIDLTKYNDGQGLPVQSLIKVLVVDPDARGLGTLVSGWWQPPGVNPSFLFHPPALSANHNSRSSFSAVTALSRLPSSLSQAEPPPASSTPNMSSTSIPYSVPPVSYTTPPPTQLSLPLPPAQSAPPAGKIDVDVSTPESKRPVPPAKKHFWRRWK</sequence>
<reference evidence="4" key="1">
    <citation type="submission" date="2014-04" db="EMBL/GenBank/DDBJ databases">
        <title>Evolutionary Origins and Diversification of the Mycorrhizal Mutualists.</title>
        <authorList>
            <consortium name="DOE Joint Genome Institute"/>
            <consortium name="Mycorrhizal Genomics Consortium"/>
            <person name="Kohler A."/>
            <person name="Kuo A."/>
            <person name="Nagy L.G."/>
            <person name="Floudas D."/>
            <person name="Copeland A."/>
            <person name="Barry K.W."/>
            <person name="Cichocki N."/>
            <person name="Veneault-Fourrey C."/>
            <person name="LaButti K."/>
            <person name="Lindquist E.A."/>
            <person name="Lipzen A."/>
            <person name="Lundell T."/>
            <person name="Morin E."/>
            <person name="Murat C."/>
            <person name="Riley R."/>
            <person name="Ohm R."/>
            <person name="Sun H."/>
            <person name="Tunlid A."/>
            <person name="Henrissat B."/>
            <person name="Grigoriev I.V."/>
            <person name="Hibbett D.S."/>
            <person name="Martin F."/>
        </authorList>
    </citation>
    <scope>NUCLEOTIDE SEQUENCE [LARGE SCALE GENOMIC DNA]</scope>
    <source>
        <strain evidence="4">FD-334 SS-4</strain>
    </source>
</reference>
<dbReference type="InterPro" id="IPR001245">
    <property type="entry name" value="Ser-Thr/Tyr_kinase_cat_dom"/>
</dbReference>
<keyword evidence="4" id="KW-1185">Reference proteome</keyword>
<dbReference type="InterPro" id="IPR008271">
    <property type="entry name" value="Ser/Thr_kinase_AS"/>
</dbReference>
<feature type="region of interest" description="Disordered" evidence="1">
    <location>
        <begin position="589"/>
        <end position="668"/>
    </location>
</feature>
<dbReference type="InterPro" id="IPR053742">
    <property type="entry name" value="Fungal_ImmunoLectin_sf"/>
</dbReference>
<dbReference type="EMBL" id="KN817527">
    <property type="protein sequence ID" value="KJA26560.1"/>
    <property type="molecule type" value="Genomic_DNA"/>
</dbReference>
<dbReference type="GO" id="GO:0002682">
    <property type="term" value="P:regulation of immune system process"/>
    <property type="evidence" value="ECO:0007669"/>
    <property type="project" value="InterPro"/>
</dbReference>
<dbReference type="AlphaFoldDB" id="A0A0D2Q4N7"/>
<dbReference type="STRING" id="945553.A0A0D2Q4N7"/>
<proteinExistence type="predicted"/>
<dbReference type="Proteomes" id="UP000054270">
    <property type="component" value="Unassembled WGS sequence"/>
</dbReference>
<feature type="domain" description="Protein kinase" evidence="2">
    <location>
        <begin position="1"/>
        <end position="237"/>
    </location>
</feature>
<feature type="compositionally biased region" description="Basic residues" evidence="1">
    <location>
        <begin position="659"/>
        <end position="668"/>
    </location>
</feature>
<dbReference type="Pfam" id="PF07714">
    <property type="entry name" value="PK_Tyr_Ser-Thr"/>
    <property type="match status" value="1"/>
</dbReference>
<dbReference type="PANTHER" id="PTHR44329">
    <property type="entry name" value="SERINE/THREONINE-PROTEIN KINASE TNNI3K-RELATED"/>
    <property type="match status" value="1"/>
</dbReference>
<evidence type="ECO:0000259" key="2">
    <source>
        <dbReference type="PROSITE" id="PS50011"/>
    </source>
</evidence>
<feature type="compositionally biased region" description="Low complexity" evidence="1">
    <location>
        <begin position="611"/>
        <end position="620"/>
    </location>
</feature>
<dbReference type="InterPro" id="IPR000719">
    <property type="entry name" value="Prot_kinase_dom"/>
</dbReference>
<evidence type="ECO:0000313" key="3">
    <source>
        <dbReference type="EMBL" id="KJA26560.1"/>
    </source>
</evidence>
<dbReference type="Pfam" id="PF09259">
    <property type="entry name" value="Fve"/>
    <property type="match status" value="2"/>
</dbReference>
<dbReference type="SUPFAM" id="SSF56112">
    <property type="entry name" value="Protein kinase-like (PK-like)"/>
    <property type="match status" value="1"/>
</dbReference>
<dbReference type="InterPro" id="IPR036344">
    <property type="entry name" value="FIP_sf"/>
</dbReference>
<name>A0A0D2Q4N7_HYPSF</name>
<dbReference type="InterPro" id="IPR051681">
    <property type="entry name" value="Ser/Thr_Kinases-Pseudokinases"/>
</dbReference>
<dbReference type="GO" id="GO:0005524">
    <property type="term" value="F:ATP binding"/>
    <property type="evidence" value="ECO:0007669"/>
    <property type="project" value="InterPro"/>
</dbReference>
<feature type="compositionally biased region" description="Low complexity" evidence="1">
    <location>
        <begin position="298"/>
        <end position="318"/>
    </location>
</feature>
<organism evidence="3 4">
    <name type="scientific">Hypholoma sublateritium (strain FD-334 SS-4)</name>
    <dbReference type="NCBI Taxonomy" id="945553"/>
    <lineage>
        <taxon>Eukaryota</taxon>
        <taxon>Fungi</taxon>
        <taxon>Dikarya</taxon>
        <taxon>Basidiomycota</taxon>
        <taxon>Agaricomycotina</taxon>
        <taxon>Agaricomycetes</taxon>
        <taxon>Agaricomycetidae</taxon>
        <taxon>Agaricales</taxon>
        <taxon>Agaricineae</taxon>
        <taxon>Strophariaceae</taxon>
        <taxon>Hypholoma</taxon>
    </lineage>
</organism>
<dbReference type="GO" id="GO:0004674">
    <property type="term" value="F:protein serine/threonine kinase activity"/>
    <property type="evidence" value="ECO:0007669"/>
    <property type="project" value="TreeGrafter"/>
</dbReference>
<dbReference type="PROSITE" id="PS50011">
    <property type="entry name" value="PROTEIN_KINASE_DOM"/>
    <property type="match status" value="1"/>
</dbReference>
<dbReference type="PROSITE" id="PS00108">
    <property type="entry name" value="PROTEIN_KINASE_ST"/>
    <property type="match status" value="1"/>
</dbReference>
<dbReference type="OrthoDB" id="10261027at2759"/>
<dbReference type="GO" id="GO:0030246">
    <property type="term" value="F:carbohydrate binding"/>
    <property type="evidence" value="ECO:0007669"/>
    <property type="project" value="InterPro"/>
</dbReference>
<dbReference type="PRINTS" id="PR00109">
    <property type="entry name" value="TYRKINASE"/>
</dbReference>
<dbReference type="PANTHER" id="PTHR44329:SF289">
    <property type="entry name" value="SERINE_THREONINE-PROTEIN KINASE VIK"/>
    <property type="match status" value="1"/>
</dbReference>
<dbReference type="Gene3D" id="1.10.510.10">
    <property type="entry name" value="Transferase(Phosphotransferase) domain 1"/>
    <property type="match status" value="1"/>
</dbReference>
<gene>
    <name evidence="3" type="ORF">HYPSUDRAFT_278558</name>
</gene>
<feature type="compositionally biased region" description="Pro residues" evidence="1">
    <location>
        <begin position="621"/>
        <end position="636"/>
    </location>
</feature>